<dbReference type="Pfam" id="PF00593">
    <property type="entry name" value="TonB_dep_Rec_b-barrel"/>
    <property type="match status" value="1"/>
</dbReference>
<dbReference type="InterPro" id="IPR036942">
    <property type="entry name" value="Beta-barrel_TonB_sf"/>
</dbReference>
<organism evidence="13 14">
    <name type="scientific">Pedobacter gandavensis</name>
    <dbReference type="NCBI Taxonomy" id="2679963"/>
    <lineage>
        <taxon>Bacteria</taxon>
        <taxon>Pseudomonadati</taxon>
        <taxon>Bacteroidota</taxon>
        <taxon>Sphingobacteriia</taxon>
        <taxon>Sphingobacteriales</taxon>
        <taxon>Sphingobacteriaceae</taxon>
        <taxon>Pedobacter</taxon>
    </lineage>
</organism>
<sequence>MKKLLQSLFILMFIAGTAVAQNRTISGTVTDKADGNPLPGVTVRIVSTKIGAQTSGEGKFSLSAPASATTLEFSYLGYKTVTKAIGASNVINVVMEADAQSLSEVNITSALGITRKERSVGTAQQSLKAEQLTQTKQLDLGTALAGKISGVQVLGGSGAKFGTSKIRVRGISSVDGGRDPLYVVDGVVVPSTSVNMDDVEDLTVLKGPAATSLYGQRGDAGVVVIKSKGALKKGFGVELNHSTTIENVATLPKYQNEYGGGSSQEWEYFKYDPTKDAPALKAMDGVRYHNYQDDVSWGPRFDGLPYAPFYSWNKYDSDYAKTAPYVAQPNNIRDFYETGVQNNTNIAISQSGDKFSGRMSYTNVNQTGVSPNTKADQNRMSLNGTYKPIEKLTINSSINFMVINNFNTPLDGYGTQTAGSFSQWFHRDTNIKKLRNYRNPDGTFTSWNISDPRNSAPKYWDNPYTEAYENISESNTSRVFGFMQASYKLLPDLNINFTAKGNYGSFRDESRVASGTLNQESYRSKQERTRENNFVLDANYKKQVGEFSFNAGAFGELRINHSEDMQGTTVGGFTVPDYYNLSASRNRPLLTSNIFNKKVRSMYGYVNTGYKNFLFLDLNIRNDWSSSLPDNNNSYLYGGAALSFVFSDLIPANDILSFGKATFSAGRTGSDVDPYKIYQTYSPNGFYGDYPSLTVPNQIPNANLKPALSDAYEAGLELRFIKDRLRFNFNYYDRTSKDQIISLSLPSTTGFSSALVNAGEIKSHGFEMSLGGTPIKSKDWTWDINANFAINKNKIVSLYPGLNNFPFDSFGYVGSPRINVERRVGQEWGTIVAPGIKKDANGNNLIDDEGMPIIEAEQNLGSFVPDLTGGFTSMLNYKSFSFGASMDFQIGGKLFSVTQGNLNGSGLAKQTAGLNDKGNPKRDDVSVGGGILIPGIRESDGQPNTTYVNTQEYYQDKMPYVWGANTYKATYFKLRELSLGYALPASFLSKIKAQRATVSLVARNPWLIYTAIPGIDPSESAGEWLEGGQLPGTRTIGLNLKVTF</sequence>
<dbReference type="NCBIfam" id="TIGR04056">
    <property type="entry name" value="OMP_RagA_SusC"/>
    <property type="match status" value="1"/>
</dbReference>
<keyword evidence="4 8" id="KW-0812">Transmembrane</keyword>
<dbReference type="InterPro" id="IPR037066">
    <property type="entry name" value="Plug_dom_sf"/>
</dbReference>
<comment type="similarity">
    <text evidence="8 9">Belongs to the TonB-dependent receptor family.</text>
</comment>
<evidence type="ECO:0000256" key="9">
    <source>
        <dbReference type="RuleBase" id="RU003357"/>
    </source>
</evidence>
<evidence type="ECO:0000259" key="11">
    <source>
        <dbReference type="Pfam" id="PF00593"/>
    </source>
</evidence>
<dbReference type="EMBL" id="WNXC01000005">
    <property type="protein sequence ID" value="MBB2150093.1"/>
    <property type="molecule type" value="Genomic_DNA"/>
</dbReference>
<keyword evidence="14" id="KW-1185">Reference proteome</keyword>
<dbReference type="InterPro" id="IPR039426">
    <property type="entry name" value="TonB-dep_rcpt-like"/>
</dbReference>
<dbReference type="Pfam" id="PF07715">
    <property type="entry name" value="Plug"/>
    <property type="match status" value="1"/>
</dbReference>
<evidence type="ECO:0000256" key="6">
    <source>
        <dbReference type="ARBA" id="ARBA00023136"/>
    </source>
</evidence>
<comment type="caution">
    <text evidence="13">The sequence shown here is derived from an EMBL/GenBank/DDBJ whole genome shotgun (WGS) entry which is preliminary data.</text>
</comment>
<dbReference type="InterPro" id="IPR023996">
    <property type="entry name" value="TonB-dep_OMP_SusC/RagA"/>
</dbReference>
<keyword evidence="3 8" id="KW-1134">Transmembrane beta strand</keyword>
<dbReference type="InterPro" id="IPR000531">
    <property type="entry name" value="Beta-barrel_TonB"/>
</dbReference>
<evidence type="ECO:0000256" key="8">
    <source>
        <dbReference type="PROSITE-ProRule" id="PRU01360"/>
    </source>
</evidence>
<dbReference type="Pfam" id="PF13715">
    <property type="entry name" value="CarbopepD_reg_2"/>
    <property type="match status" value="1"/>
</dbReference>
<reference evidence="13 14" key="1">
    <citation type="submission" date="2019-11" db="EMBL/GenBank/DDBJ databases">
        <title>Description of Pedobacter sp. LMG 31462T.</title>
        <authorList>
            <person name="Carlier A."/>
            <person name="Qi S."/>
            <person name="Vandamme P."/>
        </authorList>
    </citation>
    <scope>NUCLEOTIDE SEQUENCE [LARGE SCALE GENOMIC DNA]</scope>
    <source>
        <strain evidence="13 14">LMG 31462</strain>
    </source>
</reference>
<evidence type="ECO:0000259" key="12">
    <source>
        <dbReference type="Pfam" id="PF07715"/>
    </source>
</evidence>
<evidence type="ECO:0000256" key="1">
    <source>
        <dbReference type="ARBA" id="ARBA00004571"/>
    </source>
</evidence>
<gene>
    <name evidence="13" type="ORF">GM920_14420</name>
</gene>
<dbReference type="SUPFAM" id="SSF56935">
    <property type="entry name" value="Porins"/>
    <property type="match status" value="1"/>
</dbReference>
<evidence type="ECO:0000256" key="4">
    <source>
        <dbReference type="ARBA" id="ARBA00022692"/>
    </source>
</evidence>
<dbReference type="SUPFAM" id="SSF49464">
    <property type="entry name" value="Carboxypeptidase regulatory domain-like"/>
    <property type="match status" value="1"/>
</dbReference>
<dbReference type="Gene3D" id="2.40.170.20">
    <property type="entry name" value="TonB-dependent receptor, beta-barrel domain"/>
    <property type="match status" value="1"/>
</dbReference>
<name>A0ABR6EXS8_9SPHI</name>
<dbReference type="Proteomes" id="UP000636110">
    <property type="component" value="Unassembled WGS sequence"/>
</dbReference>
<evidence type="ECO:0000256" key="7">
    <source>
        <dbReference type="ARBA" id="ARBA00023237"/>
    </source>
</evidence>
<comment type="subcellular location">
    <subcellularLocation>
        <location evidence="1 8">Cell outer membrane</location>
        <topology evidence="1 8">Multi-pass membrane protein</topology>
    </subcellularLocation>
</comment>
<keyword evidence="7 8" id="KW-0998">Cell outer membrane</keyword>
<protein>
    <submittedName>
        <fullName evidence="13">SusC/RagA family TonB-linked outer membrane protein</fullName>
    </submittedName>
</protein>
<proteinExistence type="inferred from homology"/>
<dbReference type="Gene3D" id="2.170.130.10">
    <property type="entry name" value="TonB-dependent receptor, plug domain"/>
    <property type="match status" value="1"/>
</dbReference>
<evidence type="ECO:0000313" key="14">
    <source>
        <dbReference type="Proteomes" id="UP000636110"/>
    </source>
</evidence>
<evidence type="ECO:0000256" key="3">
    <source>
        <dbReference type="ARBA" id="ARBA00022452"/>
    </source>
</evidence>
<keyword evidence="2 8" id="KW-0813">Transport</keyword>
<feature type="domain" description="TonB-dependent receptor plug" evidence="12">
    <location>
        <begin position="118"/>
        <end position="222"/>
    </location>
</feature>
<evidence type="ECO:0000256" key="10">
    <source>
        <dbReference type="SAM" id="SignalP"/>
    </source>
</evidence>
<feature type="signal peptide" evidence="10">
    <location>
        <begin position="1"/>
        <end position="20"/>
    </location>
</feature>
<keyword evidence="10" id="KW-0732">Signal</keyword>
<feature type="domain" description="TonB-dependent receptor-like beta-barrel" evidence="11">
    <location>
        <begin position="432"/>
        <end position="879"/>
    </location>
</feature>
<dbReference type="PROSITE" id="PS52016">
    <property type="entry name" value="TONB_DEPENDENT_REC_3"/>
    <property type="match status" value="1"/>
</dbReference>
<evidence type="ECO:0000256" key="5">
    <source>
        <dbReference type="ARBA" id="ARBA00023077"/>
    </source>
</evidence>
<evidence type="ECO:0000256" key="2">
    <source>
        <dbReference type="ARBA" id="ARBA00022448"/>
    </source>
</evidence>
<accession>A0ABR6EXS8</accession>
<keyword evidence="6 8" id="KW-0472">Membrane</keyword>
<dbReference type="InterPro" id="IPR008969">
    <property type="entry name" value="CarboxyPept-like_regulatory"/>
</dbReference>
<dbReference type="InterPro" id="IPR012910">
    <property type="entry name" value="Plug_dom"/>
</dbReference>
<feature type="chain" id="PRO_5045242362" evidence="10">
    <location>
        <begin position="21"/>
        <end position="1044"/>
    </location>
</feature>
<evidence type="ECO:0000313" key="13">
    <source>
        <dbReference type="EMBL" id="MBB2150093.1"/>
    </source>
</evidence>
<dbReference type="RefSeq" id="WP_182958625.1">
    <property type="nucleotide sequence ID" value="NZ_WNXC01000005.1"/>
</dbReference>
<keyword evidence="5 9" id="KW-0798">TonB box</keyword>
<dbReference type="Gene3D" id="2.60.40.1120">
    <property type="entry name" value="Carboxypeptidase-like, regulatory domain"/>
    <property type="match status" value="1"/>
</dbReference>